<reference evidence="3 4" key="1">
    <citation type="submission" date="2006-12" db="EMBL/GenBank/DDBJ databases">
        <title>Complete sequence of Shewanella amazonensis SB2B.</title>
        <authorList>
            <consortium name="US DOE Joint Genome Institute"/>
            <person name="Copeland A."/>
            <person name="Lucas S."/>
            <person name="Lapidus A."/>
            <person name="Barry K."/>
            <person name="Detter J.C."/>
            <person name="Glavina del Rio T."/>
            <person name="Hammon N."/>
            <person name="Israni S."/>
            <person name="Dalin E."/>
            <person name="Tice H."/>
            <person name="Pitluck S."/>
            <person name="Munk A.C."/>
            <person name="Brettin T."/>
            <person name="Bruce D."/>
            <person name="Han C."/>
            <person name="Tapia R."/>
            <person name="Gilna P."/>
            <person name="Schmutz J."/>
            <person name="Larimer F."/>
            <person name="Land M."/>
            <person name="Hauser L."/>
            <person name="Kyrpides N."/>
            <person name="Mikhailova N."/>
            <person name="Fredrickson J."/>
            <person name="Richardson P."/>
        </authorList>
    </citation>
    <scope>NUCLEOTIDE SEQUENCE [LARGE SCALE GENOMIC DNA]</scope>
    <source>
        <strain evidence="4">ATCC BAA-1098 / SB2B</strain>
    </source>
</reference>
<keyword evidence="4" id="KW-1185">Reference proteome</keyword>
<dbReference type="Pfam" id="PF01527">
    <property type="entry name" value="HTH_Tnp_1"/>
    <property type="match status" value="1"/>
</dbReference>
<gene>
    <name evidence="3" type="ordered locus">Sama_3097</name>
</gene>
<feature type="coiled-coil region" evidence="2">
    <location>
        <begin position="54"/>
        <end position="81"/>
    </location>
</feature>
<dbReference type="GO" id="GO:0006313">
    <property type="term" value="P:DNA transposition"/>
    <property type="evidence" value="ECO:0007669"/>
    <property type="project" value="InterPro"/>
</dbReference>
<evidence type="ECO:0000313" key="3">
    <source>
        <dbReference type="EMBL" id="ABM01300.1"/>
    </source>
</evidence>
<dbReference type="Gene3D" id="1.10.10.60">
    <property type="entry name" value="Homeodomain-like"/>
    <property type="match status" value="1"/>
</dbReference>
<dbReference type="InterPro" id="IPR009057">
    <property type="entry name" value="Homeodomain-like_sf"/>
</dbReference>
<sequence>MIMSATYETRRQEAVMAVLEGGRLPSEVARDHGIASKTLLKWIRESHQSRSSRRCKLEQEIEALEMKLSGLRQEISKLQTFNA</sequence>
<proteinExistence type="inferred from homology"/>
<dbReference type="AlphaFoldDB" id="A1SA93"/>
<dbReference type="HOGENOM" id="CLU_2540711_0_0_6"/>
<dbReference type="InterPro" id="IPR002514">
    <property type="entry name" value="Transposase_8"/>
</dbReference>
<dbReference type="eggNOG" id="COG2963">
    <property type="taxonomic scope" value="Bacteria"/>
</dbReference>
<dbReference type="GO" id="GO:0004803">
    <property type="term" value="F:transposase activity"/>
    <property type="evidence" value="ECO:0007669"/>
    <property type="project" value="InterPro"/>
</dbReference>
<dbReference type="KEGG" id="saz:Sama_3097"/>
<accession>A1SA93</accession>
<keyword evidence="2" id="KW-0175">Coiled coil</keyword>
<dbReference type="OrthoDB" id="6656813at2"/>
<name>A1SA93_SHEAM</name>
<dbReference type="EMBL" id="CP000507">
    <property type="protein sequence ID" value="ABM01300.1"/>
    <property type="molecule type" value="Genomic_DNA"/>
</dbReference>
<comment type="similarity">
    <text evidence="1">Belongs to the transposase 8 family.</text>
</comment>
<dbReference type="Proteomes" id="UP000009175">
    <property type="component" value="Chromosome"/>
</dbReference>
<dbReference type="SUPFAM" id="SSF46689">
    <property type="entry name" value="Homeodomain-like"/>
    <property type="match status" value="1"/>
</dbReference>
<evidence type="ECO:0000256" key="2">
    <source>
        <dbReference type="SAM" id="Coils"/>
    </source>
</evidence>
<evidence type="ECO:0000313" key="4">
    <source>
        <dbReference type="Proteomes" id="UP000009175"/>
    </source>
</evidence>
<organism evidence="3 4">
    <name type="scientific">Shewanella amazonensis (strain ATCC BAA-1098 / SB2B)</name>
    <dbReference type="NCBI Taxonomy" id="326297"/>
    <lineage>
        <taxon>Bacteria</taxon>
        <taxon>Pseudomonadati</taxon>
        <taxon>Pseudomonadota</taxon>
        <taxon>Gammaproteobacteria</taxon>
        <taxon>Alteromonadales</taxon>
        <taxon>Shewanellaceae</taxon>
        <taxon>Shewanella</taxon>
    </lineage>
</organism>
<protein>
    <submittedName>
        <fullName evidence="3">Conserved hypothetical transposase</fullName>
    </submittedName>
</protein>
<dbReference type="GO" id="GO:0003677">
    <property type="term" value="F:DNA binding"/>
    <property type="evidence" value="ECO:0007669"/>
    <property type="project" value="InterPro"/>
</dbReference>
<evidence type="ECO:0000256" key="1">
    <source>
        <dbReference type="ARBA" id="ARBA00009964"/>
    </source>
</evidence>